<reference evidence="2" key="1">
    <citation type="submission" date="2025-08" db="UniProtKB">
        <authorList>
            <consortium name="RefSeq"/>
        </authorList>
    </citation>
    <scope>IDENTIFICATION</scope>
</reference>
<dbReference type="PANTHER" id="PTHR33995:SF7">
    <property type="entry name" value="BURSICON SUBUNIT ALPHA-RELATED"/>
    <property type="match status" value="1"/>
</dbReference>
<proteinExistence type="predicted"/>
<sequence length="195" mass="21026">MEALLTRPGVLAFAAATGAEANEFPDAYGSHEAAEGVPFGVVSNLLLQRFLQKQVCANSFLASSVLRSKTSGESITDPMSFEKGVSYPRSCARRGEQASGRRTVNMCSTCAATTVLADDFFPQFLNENVCAGDGGCLNIDGQYHGGCSQQTMTIPVLRNVGSSECPLWEREPYELRTACSCQLFKDSTLNSYVNH</sequence>
<dbReference type="SUPFAM" id="SSF57501">
    <property type="entry name" value="Cystine-knot cytokines"/>
    <property type="match status" value="1"/>
</dbReference>
<evidence type="ECO:0000313" key="2">
    <source>
        <dbReference type="RefSeq" id="XP_014670867.1"/>
    </source>
</evidence>
<organism evidence="1 2">
    <name type="scientific">Priapulus caudatus</name>
    <name type="common">Priapulid worm</name>
    <dbReference type="NCBI Taxonomy" id="37621"/>
    <lineage>
        <taxon>Eukaryota</taxon>
        <taxon>Metazoa</taxon>
        <taxon>Ecdysozoa</taxon>
        <taxon>Scalidophora</taxon>
        <taxon>Priapulida</taxon>
        <taxon>Priapulimorpha</taxon>
        <taxon>Priapulimorphida</taxon>
        <taxon>Priapulidae</taxon>
        <taxon>Priapulus</taxon>
    </lineage>
</organism>
<accession>A0ABM1EF96</accession>
<gene>
    <name evidence="2" type="primary">LOC106811679</name>
</gene>
<dbReference type="RefSeq" id="XP_014670867.1">
    <property type="nucleotide sequence ID" value="XM_014815381.1"/>
</dbReference>
<protein>
    <submittedName>
        <fullName evidence="2">Uncharacterized protein T16H12.9-like</fullName>
    </submittedName>
</protein>
<dbReference type="Proteomes" id="UP000695022">
    <property type="component" value="Unplaced"/>
</dbReference>
<evidence type="ECO:0000313" key="1">
    <source>
        <dbReference type="Proteomes" id="UP000695022"/>
    </source>
</evidence>
<dbReference type="Gene3D" id="2.10.90.10">
    <property type="entry name" value="Cystine-knot cytokines"/>
    <property type="match status" value="1"/>
</dbReference>
<dbReference type="InterPro" id="IPR029034">
    <property type="entry name" value="Cystine-knot_cytokine"/>
</dbReference>
<dbReference type="GeneID" id="106811679"/>
<keyword evidence="1" id="KW-1185">Reference proteome</keyword>
<name>A0ABM1EF96_PRICU</name>
<dbReference type="PANTHER" id="PTHR33995">
    <property type="entry name" value="PROTEIN CBG18546"/>
    <property type="match status" value="1"/>
</dbReference>